<evidence type="ECO:0000259" key="5">
    <source>
        <dbReference type="Pfam" id="PF00266"/>
    </source>
</evidence>
<dbReference type="PANTHER" id="PTHR43586:SF24">
    <property type="entry name" value="BLR4730 PROTEIN"/>
    <property type="match status" value="1"/>
</dbReference>
<comment type="similarity">
    <text evidence="3">Belongs to the class-V pyridoxal-phosphate-dependent aminotransferase family.</text>
</comment>
<dbReference type="InterPro" id="IPR015421">
    <property type="entry name" value="PyrdxlP-dep_Trfase_major"/>
</dbReference>
<name>A0A0P9MEK4_PSESX</name>
<dbReference type="SUPFAM" id="SSF53383">
    <property type="entry name" value="PLP-dependent transferases"/>
    <property type="match status" value="1"/>
</dbReference>
<keyword evidence="6" id="KW-0808">Transferase</keyword>
<dbReference type="InterPro" id="IPR015424">
    <property type="entry name" value="PyrdxlP-dep_Trfase"/>
</dbReference>
<dbReference type="EMBL" id="LJQD01000526">
    <property type="protein sequence ID" value="KPW89941.1"/>
    <property type="molecule type" value="Genomic_DNA"/>
</dbReference>
<dbReference type="Gene3D" id="3.90.1150.10">
    <property type="entry name" value="Aspartate Aminotransferase, domain 1"/>
    <property type="match status" value="1"/>
</dbReference>
<evidence type="ECO:0000313" key="7">
    <source>
        <dbReference type="Proteomes" id="UP000050381"/>
    </source>
</evidence>
<dbReference type="Gene3D" id="3.40.640.10">
    <property type="entry name" value="Type I PLP-dependent aspartate aminotransferase-like (Major domain)"/>
    <property type="match status" value="1"/>
</dbReference>
<evidence type="ECO:0000256" key="4">
    <source>
        <dbReference type="RuleBase" id="RU004504"/>
    </source>
</evidence>
<dbReference type="PATRIC" id="fig|264450.4.peg.3811"/>
<accession>A0A0P9MEK4</accession>
<proteinExistence type="inferred from homology"/>
<feature type="domain" description="Aminotransferase class V" evidence="5">
    <location>
        <begin position="7"/>
        <end position="360"/>
    </location>
</feature>
<dbReference type="InterPro" id="IPR020578">
    <property type="entry name" value="Aminotrans_V_PyrdxlP_BS"/>
</dbReference>
<dbReference type="InterPro" id="IPR000192">
    <property type="entry name" value="Aminotrans_V_dom"/>
</dbReference>
<dbReference type="RefSeq" id="WP_044322430.1">
    <property type="nucleotide sequence ID" value="NZ_LIIH01000018.1"/>
</dbReference>
<comment type="caution">
    <text evidence="6">The sequence shown here is derived from an EMBL/GenBank/DDBJ whole genome shotgun (WGS) entry which is preliminary data.</text>
</comment>
<evidence type="ECO:0000256" key="2">
    <source>
        <dbReference type="ARBA" id="ARBA00022898"/>
    </source>
</evidence>
<dbReference type="PANTHER" id="PTHR43586">
    <property type="entry name" value="CYSTEINE DESULFURASE"/>
    <property type="match status" value="1"/>
</dbReference>
<keyword evidence="6" id="KW-0032">Aminotransferase</keyword>
<evidence type="ECO:0000313" key="6">
    <source>
        <dbReference type="EMBL" id="KPW89941.1"/>
    </source>
</evidence>
<dbReference type="GO" id="GO:0008483">
    <property type="term" value="F:transaminase activity"/>
    <property type="evidence" value="ECO:0007669"/>
    <property type="project" value="UniProtKB-KW"/>
</dbReference>
<evidence type="ECO:0000256" key="1">
    <source>
        <dbReference type="ARBA" id="ARBA00001933"/>
    </source>
</evidence>
<dbReference type="AlphaFoldDB" id="A0A0P9MEK4"/>
<comment type="cofactor">
    <cofactor evidence="1 4">
        <name>pyridoxal 5'-phosphate</name>
        <dbReference type="ChEBI" id="CHEBI:597326"/>
    </cofactor>
</comment>
<organism evidence="6 7">
    <name type="scientific">Pseudomonas syringae pv. castaneae</name>
    <dbReference type="NCBI Taxonomy" id="264450"/>
    <lineage>
        <taxon>Bacteria</taxon>
        <taxon>Pseudomonadati</taxon>
        <taxon>Pseudomonadota</taxon>
        <taxon>Gammaproteobacteria</taxon>
        <taxon>Pseudomonadales</taxon>
        <taxon>Pseudomonadaceae</taxon>
        <taxon>Pseudomonas</taxon>
        <taxon>Pseudomonas syringae</taxon>
    </lineage>
</organism>
<sequence>MIHFNTAGAGLLSPHALGAMEAFLKAEHTQGAYETELAHTEVLDNAIYQNIARLIGAQSADIALFDSATKAWVTALDALELNSGDRVLITPYEYAGNLIALDNLRRLRGLVIETIPLLANGDIDLAWLAVHMSDSVKLVSVVHVPSCCGIINDVVAIGRLLRDYPCVYFVDACQSVGMLPINVMEIGCHVLTAAGRKFLCGPRGTGFAFLSTEFRAFARPRFTDLHRAHFSCSEGVTLYSQDARAFEYAERNGAALMGLNVAVLERLRGGYADDCEAYRFLSEALKEDESLVLVTPGTLQRGIISFCHKEISAVEAVDFFRSQGVNCWAGHSSHTPYYMTYRAPARFIRVSLGGASTIEQSEHFLRLLRQISR</sequence>
<dbReference type="Proteomes" id="UP000050381">
    <property type="component" value="Unassembled WGS sequence"/>
</dbReference>
<keyword evidence="2" id="KW-0663">Pyridoxal phosphate</keyword>
<dbReference type="InterPro" id="IPR015422">
    <property type="entry name" value="PyrdxlP-dep_Trfase_small"/>
</dbReference>
<dbReference type="PROSITE" id="PS00595">
    <property type="entry name" value="AA_TRANSFER_CLASS_5"/>
    <property type="match status" value="1"/>
</dbReference>
<reference evidence="6 7" key="1">
    <citation type="submission" date="2015-09" db="EMBL/GenBank/DDBJ databases">
        <title>Genome announcement of multiple Pseudomonas syringae strains.</title>
        <authorList>
            <person name="Thakur S."/>
            <person name="Wang P.W."/>
            <person name="Gong Y."/>
            <person name="Weir B.S."/>
            <person name="Guttman D.S."/>
        </authorList>
    </citation>
    <scope>NUCLEOTIDE SEQUENCE [LARGE SCALE GENOMIC DNA]</scope>
    <source>
        <strain evidence="6 7">ICMP9419</strain>
    </source>
</reference>
<evidence type="ECO:0000256" key="3">
    <source>
        <dbReference type="RuleBase" id="RU004075"/>
    </source>
</evidence>
<protein>
    <submittedName>
        <fullName evidence="6">Aminotransferase</fullName>
    </submittedName>
</protein>
<dbReference type="Pfam" id="PF00266">
    <property type="entry name" value="Aminotran_5"/>
    <property type="match status" value="1"/>
</dbReference>
<gene>
    <name evidence="6" type="ORF">ALO79_03162</name>
</gene>